<keyword evidence="5" id="KW-0479">Metal-binding</keyword>
<dbReference type="PANTHER" id="PTHR30616:SF2">
    <property type="entry name" value="PURINE NUCLEOSIDE PHOSPHORYLASE LACC1"/>
    <property type="match status" value="1"/>
</dbReference>
<keyword evidence="6" id="KW-0378">Hydrolase</keyword>
<keyword evidence="4" id="KW-0808">Transferase</keyword>
<evidence type="ECO:0000256" key="7">
    <source>
        <dbReference type="ARBA" id="ARBA00022833"/>
    </source>
</evidence>
<dbReference type="AlphaFoldDB" id="A0A0S6UDQ5"/>
<evidence type="ECO:0000256" key="5">
    <source>
        <dbReference type="ARBA" id="ARBA00022723"/>
    </source>
</evidence>
<dbReference type="CDD" id="cd16833">
    <property type="entry name" value="YfiH"/>
    <property type="match status" value="1"/>
</dbReference>
<comment type="catalytic activity">
    <reaction evidence="9">
        <text>adenosine + phosphate = alpha-D-ribose 1-phosphate + adenine</text>
        <dbReference type="Rhea" id="RHEA:27642"/>
        <dbReference type="ChEBI" id="CHEBI:16335"/>
        <dbReference type="ChEBI" id="CHEBI:16708"/>
        <dbReference type="ChEBI" id="CHEBI:43474"/>
        <dbReference type="ChEBI" id="CHEBI:57720"/>
        <dbReference type="EC" id="2.4.2.1"/>
    </reaction>
    <physiologicalReaction direction="left-to-right" evidence="9">
        <dbReference type="Rhea" id="RHEA:27643"/>
    </physiologicalReaction>
</comment>
<reference evidence="12" key="1">
    <citation type="journal article" date="2014" name="Gene">
        <title>Genome-guided analysis of transformation efficiency and carbon dioxide assimilation by Moorella thermoacetica Y72.</title>
        <authorList>
            <person name="Tsukahara K."/>
            <person name="Kita A."/>
            <person name="Nakashimada Y."/>
            <person name="Hoshino T."/>
            <person name="Murakami K."/>
        </authorList>
    </citation>
    <scope>NUCLEOTIDE SEQUENCE [LARGE SCALE GENOMIC DNA]</scope>
    <source>
        <strain evidence="12">Y72</strain>
    </source>
</reference>
<protein>
    <recommendedName>
        <fullName evidence="11">Purine nucleoside phosphorylase</fullName>
    </recommendedName>
</protein>
<dbReference type="InterPro" id="IPR011324">
    <property type="entry name" value="Cytotoxic_necrot_fac-like_cat"/>
</dbReference>
<dbReference type="GO" id="GO:0016787">
    <property type="term" value="F:hydrolase activity"/>
    <property type="evidence" value="ECO:0007669"/>
    <property type="project" value="UniProtKB-KW"/>
</dbReference>
<proteinExistence type="inferred from homology"/>
<evidence type="ECO:0000313" key="12">
    <source>
        <dbReference type="EMBL" id="GAF26575.1"/>
    </source>
</evidence>
<accession>A0A0S6UDQ5</accession>
<keyword evidence="7" id="KW-0862">Zinc</keyword>
<evidence type="ECO:0000256" key="9">
    <source>
        <dbReference type="ARBA" id="ARBA00048968"/>
    </source>
</evidence>
<dbReference type="Gene3D" id="3.60.140.10">
    <property type="entry name" value="CNF1/YfiH-like putative cysteine hydrolases"/>
    <property type="match status" value="1"/>
</dbReference>
<organism evidence="12">
    <name type="scientific">Moorella thermoacetica Y72</name>
    <dbReference type="NCBI Taxonomy" id="1325331"/>
    <lineage>
        <taxon>Bacteria</taxon>
        <taxon>Bacillati</taxon>
        <taxon>Bacillota</taxon>
        <taxon>Clostridia</taxon>
        <taxon>Neomoorellales</taxon>
        <taxon>Neomoorellaceae</taxon>
        <taxon>Neomoorella</taxon>
    </lineage>
</organism>
<name>A0A0S6UDQ5_NEOTH</name>
<comment type="function">
    <text evidence="2">Purine nucleoside enzyme that catalyzes the phosphorolysis of adenosine and inosine nucleosides, yielding D-ribose 1-phosphate and the respective free bases, adenine and hypoxanthine. Also catalyzes the phosphorolysis of S-methyl-5'-thioadenosine into adenine and S-methyl-5-thio-alpha-D-ribose 1-phosphate. Also has adenosine deaminase activity.</text>
</comment>
<dbReference type="InterPro" id="IPR003730">
    <property type="entry name" value="Cu_polyphenol_OxRdtase"/>
</dbReference>
<dbReference type="PANTHER" id="PTHR30616">
    <property type="entry name" value="UNCHARACTERIZED PROTEIN YFIH"/>
    <property type="match status" value="1"/>
</dbReference>
<evidence type="ECO:0000256" key="3">
    <source>
        <dbReference type="ARBA" id="ARBA00007353"/>
    </source>
</evidence>
<dbReference type="EMBL" id="DF238840">
    <property type="protein sequence ID" value="GAF26575.1"/>
    <property type="molecule type" value="Genomic_DNA"/>
</dbReference>
<dbReference type="GO" id="GO:0017061">
    <property type="term" value="F:S-methyl-5-thioadenosine phosphorylase activity"/>
    <property type="evidence" value="ECO:0007669"/>
    <property type="project" value="UniProtKB-EC"/>
</dbReference>
<evidence type="ECO:0000256" key="11">
    <source>
        <dbReference type="RuleBase" id="RU361274"/>
    </source>
</evidence>
<evidence type="ECO:0000256" key="8">
    <source>
        <dbReference type="ARBA" id="ARBA00047989"/>
    </source>
</evidence>
<comment type="catalytic activity">
    <reaction evidence="10">
        <text>S-methyl-5'-thioadenosine + phosphate = 5-(methylsulfanyl)-alpha-D-ribose 1-phosphate + adenine</text>
        <dbReference type="Rhea" id="RHEA:11852"/>
        <dbReference type="ChEBI" id="CHEBI:16708"/>
        <dbReference type="ChEBI" id="CHEBI:17509"/>
        <dbReference type="ChEBI" id="CHEBI:43474"/>
        <dbReference type="ChEBI" id="CHEBI:58533"/>
        <dbReference type="EC" id="2.4.2.28"/>
    </reaction>
    <physiologicalReaction direction="left-to-right" evidence="10">
        <dbReference type="Rhea" id="RHEA:11853"/>
    </physiologicalReaction>
</comment>
<dbReference type="NCBIfam" id="TIGR00726">
    <property type="entry name" value="peptidoglycan editing factor PgeF"/>
    <property type="match status" value="1"/>
</dbReference>
<gene>
    <name evidence="12" type="ORF">MTY_1915</name>
</gene>
<dbReference type="SUPFAM" id="SSF64438">
    <property type="entry name" value="CNF1/YfiH-like putative cysteine hydrolases"/>
    <property type="match status" value="1"/>
</dbReference>
<comment type="similarity">
    <text evidence="3 11">Belongs to the purine nucleoside phosphorylase YfiH/LACC1 family.</text>
</comment>
<dbReference type="GO" id="GO:0005507">
    <property type="term" value="F:copper ion binding"/>
    <property type="evidence" value="ECO:0007669"/>
    <property type="project" value="TreeGrafter"/>
</dbReference>
<evidence type="ECO:0000256" key="10">
    <source>
        <dbReference type="ARBA" id="ARBA00049893"/>
    </source>
</evidence>
<dbReference type="InterPro" id="IPR038371">
    <property type="entry name" value="Cu_polyphenol_OxRdtase_sf"/>
</dbReference>
<evidence type="ECO:0000256" key="2">
    <source>
        <dbReference type="ARBA" id="ARBA00003215"/>
    </source>
</evidence>
<comment type="catalytic activity">
    <reaction evidence="8">
        <text>adenosine + H2O + H(+) = inosine + NH4(+)</text>
        <dbReference type="Rhea" id="RHEA:24408"/>
        <dbReference type="ChEBI" id="CHEBI:15377"/>
        <dbReference type="ChEBI" id="CHEBI:15378"/>
        <dbReference type="ChEBI" id="CHEBI:16335"/>
        <dbReference type="ChEBI" id="CHEBI:17596"/>
        <dbReference type="ChEBI" id="CHEBI:28938"/>
        <dbReference type="EC" id="3.5.4.4"/>
    </reaction>
    <physiologicalReaction direction="left-to-right" evidence="8">
        <dbReference type="Rhea" id="RHEA:24409"/>
    </physiologicalReaction>
</comment>
<sequence>MVSLATFTGEEREGIFFLRVTFLESHAPVKAVYTSRRGGVSNAPYDGLNLGLHVGDNPRAVLANRNLLAGVLDLPLGSWVIGEQVHGNEVARVGREQAGSGVQELTTALKGIDALVTNEPDVTLVAFFADCVPIYIVDPVNRALGLAHAGWRGTVLQVGARMVARMATEFGSRPGDLLAAIGPAVGPCCYQVDARVVDKVQEHLPFAGELLAADGPGHWRLDLPRANYLSLVAAGLQPDRIAVAGICTHCQAETFFSHRASGGITGRQAAMLALGEQV</sequence>
<evidence type="ECO:0000256" key="4">
    <source>
        <dbReference type="ARBA" id="ARBA00022679"/>
    </source>
</evidence>
<comment type="catalytic activity">
    <reaction evidence="1">
        <text>inosine + phosphate = alpha-D-ribose 1-phosphate + hypoxanthine</text>
        <dbReference type="Rhea" id="RHEA:27646"/>
        <dbReference type="ChEBI" id="CHEBI:17368"/>
        <dbReference type="ChEBI" id="CHEBI:17596"/>
        <dbReference type="ChEBI" id="CHEBI:43474"/>
        <dbReference type="ChEBI" id="CHEBI:57720"/>
        <dbReference type="EC" id="2.4.2.1"/>
    </reaction>
    <physiologicalReaction direction="left-to-right" evidence="1">
        <dbReference type="Rhea" id="RHEA:27647"/>
    </physiologicalReaction>
</comment>
<dbReference type="Proteomes" id="UP000063718">
    <property type="component" value="Unassembled WGS sequence"/>
</dbReference>
<evidence type="ECO:0000256" key="1">
    <source>
        <dbReference type="ARBA" id="ARBA00000553"/>
    </source>
</evidence>
<evidence type="ECO:0000256" key="6">
    <source>
        <dbReference type="ARBA" id="ARBA00022801"/>
    </source>
</evidence>
<dbReference type="Pfam" id="PF02578">
    <property type="entry name" value="Cu-oxidase_4"/>
    <property type="match status" value="1"/>
</dbReference>